<comment type="caution">
    <text evidence="1">The sequence shown here is derived from an EMBL/GenBank/DDBJ whole genome shotgun (WGS) entry which is preliminary data.</text>
</comment>
<name>A0ACB5PPC6_9BACT</name>
<accession>A0ACB5PPC6</accession>
<protein>
    <submittedName>
        <fullName evidence="1">Uncharacterized protein</fullName>
    </submittedName>
</protein>
<proteinExistence type="predicted"/>
<sequence>MFYLIPGLGADARVFQKLRPLLHGPSQVLEWLKPIGDEPLPDYVRHMAAVIPEDADCFVVGVSFGGVIAQEICRIRPRACAVLVSSIPDADRLPTLLRIIRATRVYKLVPPPLLKLFPWAGRWYFGIDDNVEYKVFKAILRDMDSAYTSWAIRRLLHWDSTGVGSCVQILGSRDRVFPPSPAPVDYLIPGGTHFMVLTHAHEISRILNDLLSKRQDKQAASAGKRVDIVQ</sequence>
<reference evidence="1 2" key="1">
    <citation type="journal article" date="2019" name="Int. J. Syst. Evol. Microbiol.">
        <title>The Global Catalogue of Microorganisms (GCM) 10K type strain sequencing project: providing services to taxonomists for standard genome sequencing and annotation.</title>
        <authorList>
            <consortium name="The Broad Institute Genomics Platform"/>
            <consortium name="The Broad Institute Genome Sequencing Center for Infectious Disease"/>
            <person name="Wu L."/>
            <person name="Ma J."/>
        </authorList>
    </citation>
    <scope>NUCLEOTIDE SEQUENCE [LARGE SCALE GENOMIC DNA]</scope>
    <source>
        <strain evidence="1 2">CGMCC 1.12720</strain>
    </source>
</reference>
<dbReference type="Proteomes" id="UP000605392">
    <property type="component" value="Unassembled WGS sequence"/>
</dbReference>
<organism evidence="1 2">
    <name type="scientific">Hymenobacter qilianensis</name>
    <dbReference type="NCBI Taxonomy" id="1385715"/>
    <lineage>
        <taxon>Bacteria</taxon>
        <taxon>Pseudomonadati</taxon>
        <taxon>Bacteroidota</taxon>
        <taxon>Cytophagia</taxon>
        <taxon>Cytophagales</taxon>
        <taxon>Hymenobacteraceae</taxon>
        <taxon>Hymenobacter</taxon>
    </lineage>
</organism>
<evidence type="ECO:0000313" key="2">
    <source>
        <dbReference type="Proteomes" id="UP000605392"/>
    </source>
</evidence>
<evidence type="ECO:0000313" key="1">
    <source>
        <dbReference type="EMBL" id="GGF58626.1"/>
    </source>
</evidence>
<dbReference type="EMBL" id="BMFN01000001">
    <property type="protein sequence ID" value="GGF58626.1"/>
    <property type="molecule type" value="Genomic_DNA"/>
</dbReference>
<keyword evidence="2" id="KW-1185">Reference proteome</keyword>
<gene>
    <name evidence="1" type="ORF">GCM10011375_12260</name>
</gene>